<dbReference type="Gene3D" id="1.10.340.70">
    <property type="match status" value="1"/>
</dbReference>
<dbReference type="PANTHER" id="PTHR37984">
    <property type="entry name" value="PROTEIN CBG26694"/>
    <property type="match status" value="1"/>
</dbReference>
<dbReference type="Proteomes" id="UP000887577">
    <property type="component" value="Unplaced"/>
</dbReference>
<evidence type="ECO:0000256" key="7">
    <source>
        <dbReference type="ARBA" id="ARBA00022918"/>
    </source>
</evidence>
<dbReference type="InterPro" id="IPR041588">
    <property type="entry name" value="Integrase_H2C2"/>
</dbReference>
<dbReference type="AlphaFoldDB" id="A0A914Y739"/>
<feature type="domain" description="Reverse transcriptase" evidence="8">
    <location>
        <begin position="1"/>
        <end position="136"/>
    </location>
</feature>
<keyword evidence="7" id="KW-0695">RNA-directed DNA polymerase</keyword>
<dbReference type="InterPro" id="IPR012337">
    <property type="entry name" value="RNaseH-like_sf"/>
</dbReference>
<dbReference type="PROSITE" id="PS50878">
    <property type="entry name" value="RT_POL"/>
    <property type="match status" value="1"/>
</dbReference>
<dbReference type="InterPro" id="IPR043502">
    <property type="entry name" value="DNA/RNA_pol_sf"/>
</dbReference>
<reference evidence="11" key="1">
    <citation type="submission" date="2022-11" db="UniProtKB">
        <authorList>
            <consortium name="WormBaseParasite"/>
        </authorList>
    </citation>
    <scope>IDENTIFICATION</scope>
</reference>
<dbReference type="WBParaSite" id="PSU_v2.g15269.t1">
    <property type="protein sequence ID" value="PSU_v2.g15269.t1"/>
    <property type="gene ID" value="PSU_v2.g15269"/>
</dbReference>
<dbReference type="SUPFAM" id="SSF53098">
    <property type="entry name" value="Ribonuclease H-like"/>
    <property type="match status" value="1"/>
</dbReference>
<evidence type="ECO:0000259" key="9">
    <source>
        <dbReference type="PROSITE" id="PS50994"/>
    </source>
</evidence>
<dbReference type="FunFam" id="3.30.70.270:FF:000026">
    <property type="entry name" value="Transposon Ty3-G Gag-Pol polyprotein"/>
    <property type="match status" value="1"/>
</dbReference>
<evidence type="ECO:0000256" key="2">
    <source>
        <dbReference type="ARBA" id="ARBA00022679"/>
    </source>
</evidence>
<dbReference type="InterPro" id="IPR041373">
    <property type="entry name" value="RT_RNaseH"/>
</dbReference>
<dbReference type="InterPro" id="IPR036397">
    <property type="entry name" value="RNaseH_sf"/>
</dbReference>
<evidence type="ECO:0000256" key="5">
    <source>
        <dbReference type="ARBA" id="ARBA00022759"/>
    </source>
</evidence>
<dbReference type="InterPro" id="IPR000477">
    <property type="entry name" value="RT_dom"/>
</dbReference>
<dbReference type="InterPro" id="IPR001584">
    <property type="entry name" value="Integrase_cat-core"/>
</dbReference>
<dbReference type="CDD" id="cd09274">
    <property type="entry name" value="RNase_HI_RT_Ty3"/>
    <property type="match status" value="1"/>
</dbReference>
<organism evidence="10 11">
    <name type="scientific">Panagrolaimus superbus</name>
    <dbReference type="NCBI Taxonomy" id="310955"/>
    <lineage>
        <taxon>Eukaryota</taxon>
        <taxon>Metazoa</taxon>
        <taxon>Ecdysozoa</taxon>
        <taxon>Nematoda</taxon>
        <taxon>Chromadorea</taxon>
        <taxon>Rhabditida</taxon>
        <taxon>Tylenchina</taxon>
        <taxon>Panagrolaimomorpha</taxon>
        <taxon>Panagrolaimoidea</taxon>
        <taxon>Panagrolaimidae</taxon>
        <taxon>Panagrolaimus</taxon>
    </lineage>
</organism>
<dbReference type="SUPFAM" id="SSF56672">
    <property type="entry name" value="DNA/RNA polymerases"/>
    <property type="match status" value="1"/>
</dbReference>
<evidence type="ECO:0000256" key="3">
    <source>
        <dbReference type="ARBA" id="ARBA00022695"/>
    </source>
</evidence>
<proteinExistence type="predicted"/>
<dbReference type="Gene3D" id="3.30.420.10">
    <property type="entry name" value="Ribonuclease H-like superfamily/Ribonuclease H"/>
    <property type="match status" value="1"/>
</dbReference>
<feature type="domain" description="Integrase catalytic" evidence="9">
    <location>
        <begin position="502"/>
        <end position="659"/>
    </location>
</feature>
<keyword evidence="4" id="KW-0540">Nuclease</keyword>
<keyword evidence="2" id="KW-0808">Transferase</keyword>
<sequence length="780" mass="88783">MIPTPNDLFDKLADCSVFSLLDMAQAYHQMELEEESKVLTTVSTPFGLFRYNTQPFGTKNAPGDFQQTMDEMIKEKPPLDHSGSYFDDIIVGSRNVEEHHQHLRETLQRFMDWGFRLNFNKCKFYRSSVKFLGKVVDGNGIRPDPDKVAAIQQMVDPTDVSSLRTFLGMVNYYQEFIPMMRDLREPLDNLLKSDAIWEWTDVQKAAVAGIKAKLTEECLLTHYDPRLPIIVAADASQHGMGGVISHIYPDGKEKPIQFFSRALNPTQQRYSQTEKEALALIAAVKTFHRYLEGRKFTLLTDHKALLALFGKKKGKPVLAINRLHRWSLFLSTYDFDIQYRNTTKFGQADALSRLIVATKALPELFEEDDDYDDAALQQIMVSAVQMLPVTSDDIIKSYAEDEEAKKILNHLAEAAADGQKFYLVKKVIMMNNRVYIPQVLRQRILDQLHVGHPGINRMKALARQHVYWQNLTKDVEAMVNQCYGCIQLQKNPIKSPLASWPVSVKPGDRVHLDFAGPILDKMLLIAVDSCSKWIDIGVMDKANAFETVKFMWKYIATNGSPRVLVTDNGTQFTSAEFSAFCLRNGINHIKAPAYHPQSNGQAERMVDVTKRFIRKTIVLNGENVDPEDCIATFLQAYHTTPSKATPGECTPAFAHLGRELRTSMDMIRPQLLQSFGPDEKMEQQFNRKFGVKDRKFQIADAVYWRKGKDRDWSSATIKALIGSKMFLLEDAHGKCHRVHVNQMIHRHAALLPDYDPMFEYCVPPADDIAPADGCDVEHDF</sequence>
<dbReference type="GO" id="GO:0015074">
    <property type="term" value="P:DNA integration"/>
    <property type="evidence" value="ECO:0007669"/>
    <property type="project" value="InterPro"/>
</dbReference>
<dbReference type="FunFam" id="3.10.20.370:FF:000001">
    <property type="entry name" value="Retrovirus-related Pol polyprotein from transposon 17.6-like protein"/>
    <property type="match status" value="1"/>
</dbReference>
<keyword evidence="5" id="KW-0255">Endonuclease</keyword>
<evidence type="ECO:0000256" key="1">
    <source>
        <dbReference type="ARBA" id="ARBA00012493"/>
    </source>
</evidence>
<dbReference type="PROSITE" id="PS50994">
    <property type="entry name" value="INTEGRASE"/>
    <property type="match status" value="1"/>
</dbReference>
<name>A0A914Y739_9BILA</name>
<dbReference type="GO" id="GO:0003676">
    <property type="term" value="F:nucleic acid binding"/>
    <property type="evidence" value="ECO:0007669"/>
    <property type="project" value="InterPro"/>
</dbReference>
<dbReference type="Pfam" id="PF17921">
    <property type="entry name" value="Integrase_H2C2"/>
    <property type="match status" value="1"/>
</dbReference>
<evidence type="ECO:0000313" key="10">
    <source>
        <dbReference type="Proteomes" id="UP000887577"/>
    </source>
</evidence>
<dbReference type="Gene3D" id="3.30.70.270">
    <property type="match status" value="2"/>
</dbReference>
<accession>A0A914Y739</accession>
<dbReference type="FunFam" id="1.10.340.70:FF:000001">
    <property type="entry name" value="Retrovirus-related Pol polyprotein from transposon gypsy-like Protein"/>
    <property type="match status" value="1"/>
</dbReference>
<evidence type="ECO:0000256" key="6">
    <source>
        <dbReference type="ARBA" id="ARBA00022801"/>
    </source>
</evidence>
<keyword evidence="10" id="KW-1185">Reference proteome</keyword>
<keyword evidence="6" id="KW-0378">Hydrolase</keyword>
<dbReference type="Pfam" id="PF00665">
    <property type="entry name" value="rve"/>
    <property type="match status" value="1"/>
</dbReference>
<keyword evidence="3" id="KW-0548">Nucleotidyltransferase</keyword>
<evidence type="ECO:0000256" key="4">
    <source>
        <dbReference type="ARBA" id="ARBA00022722"/>
    </source>
</evidence>
<protein>
    <recommendedName>
        <fullName evidence="1">RNA-directed DNA polymerase</fullName>
        <ecNumber evidence="1">2.7.7.49</ecNumber>
    </recommendedName>
</protein>
<dbReference type="Pfam" id="PF17917">
    <property type="entry name" value="RT_RNaseH"/>
    <property type="match status" value="1"/>
</dbReference>
<dbReference type="EC" id="2.7.7.49" evidence="1"/>
<dbReference type="GO" id="GO:0004519">
    <property type="term" value="F:endonuclease activity"/>
    <property type="evidence" value="ECO:0007669"/>
    <property type="project" value="UniProtKB-KW"/>
</dbReference>
<dbReference type="PANTHER" id="PTHR37984:SF5">
    <property type="entry name" value="PROTEIN NYNRIN-LIKE"/>
    <property type="match status" value="1"/>
</dbReference>
<dbReference type="Gene3D" id="3.10.10.10">
    <property type="entry name" value="HIV Type 1 Reverse Transcriptase, subunit A, domain 1"/>
    <property type="match status" value="1"/>
</dbReference>
<dbReference type="InterPro" id="IPR050951">
    <property type="entry name" value="Retrovirus_Pol_polyprotein"/>
</dbReference>
<evidence type="ECO:0000259" key="8">
    <source>
        <dbReference type="PROSITE" id="PS50878"/>
    </source>
</evidence>
<dbReference type="InterPro" id="IPR043128">
    <property type="entry name" value="Rev_trsase/Diguanyl_cyclase"/>
</dbReference>
<dbReference type="GO" id="GO:0016787">
    <property type="term" value="F:hydrolase activity"/>
    <property type="evidence" value="ECO:0007669"/>
    <property type="project" value="UniProtKB-KW"/>
</dbReference>
<dbReference type="Pfam" id="PF00078">
    <property type="entry name" value="RVT_1"/>
    <property type="match status" value="1"/>
</dbReference>
<dbReference type="GO" id="GO:0042575">
    <property type="term" value="C:DNA polymerase complex"/>
    <property type="evidence" value="ECO:0007669"/>
    <property type="project" value="UniProtKB-ARBA"/>
</dbReference>
<dbReference type="GO" id="GO:0003964">
    <property type="term" value="F:RNA-directed DNA polymerase activity"/>
    <property type="evidence" value="ECO:0007669"/>
    <property type="project" value="UniProtKB-KW"/>
</dbReference>
<evidence type="ECO:0000313" key="11">
    <source>
        <dbReference type="WBParaSite" id="PSU_v2.g15269.t1"/>
    </source>
</evidence>
<dbReference type="CDD" id="cd01647">
    <property type="entry name" value="RT_LTR"/>
    <property type="match status" value="1"/>
</dbReference>